<dbReference type="PROSITE" id="PS50181">
    <property type="entry name" value="FBOX"/>
    <property type="match status" value="1"/>
</dbReference>
<dbReference type="CDD" id="cd09917">
    <property type="entry name" value="F-box_SF"/>
    <property type="match status" value="1"/>
</dbReference>
<evidence type="ECO:0000259" key="1">
    <source>
        <dbReference type="PROSITE" id="PS50181"/>
    </source>
</evidence>
<dbReference type="AlphaFoldDB" id="A0AAW0C3R2"/>
<sequence>MASLSQGTESSSELPRNINTFSPEVLTRIFLFLSYKSLLSVLAVCVQWNRLVFEDPALSVQIFKRPSKKYIAPGKSGEMASYDSYEGASDIHSGRYDRYERDGGYLSFRKSKSEHGEQRLLAAWAQSRENVETANALLTSPKLSIPDRVRLHPALSQVSYTIGQDLKDVGFFIDHDLVELTKFIELANDFLSIPAVTMAHIDVSYIAHISAFEFTVKNEEGVTVLDFFAEFVKEATRKVKRGKKTTTMADRLGDHW</sequence>
<dbReference type="InterPro" id="IPR001810">
    <property type="entry name" value="F-box_dom"/>
</dbReference>
<reference evidence="2 3" key="1">
    <citation type="journal article" date="2024" name="J Genomics">
        <title>Draft genome sequencing and assembly of Favolaschia claudopus CIRM-BRFM 2984 isolated from oak limbs.</title>
        <authorList>
            <person name="Navarro D."/>
            <person name="Drula E."/>
            <person name="Chaduli D."/>
            <person name="Cazenave R."/>
            <person name="Ahrendt S."/>
            <person name="Wang J."/>
            <person name="Lipzen A."/>
            <person name="Daum C."/>
            <person name="Barry K."/>
            <person name="Grigoriev I.V."/>
            <person name="Favel A."/>
            <person name="Rosso M.N."/>
            <person name="Martin F."/>
        </authorList>
    </citation>
    <scope>NUCLEOTIDE SEQUENCE [LARGE SCALE GENOMIC DNA]</scope>
    <source>
        <strain evidence="2 3">CIRM-BRFM 2984</strain>
    </source>
</reference>
<evidence type="ECO:0000313" key="2">
    <source>
        <dbReference type="EMBL" id="KAK7033794.1"/>
    </source>
</evidence>
<dbReference type="Pfam" id="PF12937">
    <property type="entry name" value="F-box-like"/>
    <property type="match status" value="1"/>
</dbReference>
<dbReference type="Proteomes" id="UP001362999">
    <property type="component" value="Unassembled WGS sequence"/>
</dbReference>
<accession>A0AAW0C3R2</accession>
<proteinExistence type="predicted"/>
<feature type="domain" description="F-box" evidence="1">
    <location>
        <begin position="15"/>
        <end position="66"/>
    </location>
</feature>
<evidence type="ECO:0000313" key="3">
    <source>
        <dbReference type="Proteomes" id="UP001362999"/>
    </source>
</evidence>
<name>A0AAW0C3R2_9AGAR</name>
<keyword evidence="3" id="KW-1185">Reference proteome</keyword>
<dbReference type="SUPFAM" id="SSF81383">
    <property type="entry name" value="F-box domain"/>
    <property type="match status" value="1"/>
</dbReference>
<organism evidence="2 3">
    <name type="scientific">Favolaschia claudopus</name>
    <dbReference type="NCBI Taxonomy" id="2862362"/>
    <lineage>
        <taxon>Eukaryota</taxon>
        <taxon>Fungi</taxon>
        <taxon>Dikarya</taxon>
        <taxon>Basidiomycota</taxon>
        <taxon>Agaricomycotina</taxon>
        <taxon>Agaricomycetes</taxon>
        <taxon>Agaricomycetidae</taxon>
        <taxon>Agaricales</taxon>
        <taxon>Marasmiineae</taxon>
        <taxon>Mycenaceae</taxon>
        <taxon>Favolaschia</taxon>
    </lineage>
</organism>
<comment type="caution">
    <text evidence="2">The sequence shown here is derived from an EMBL/GenBank/DDBJ whole genome shotgun (WGS) entry which is preliminary data.</text>
</comment>
<dbReference type="EMBL" id="JAWWNJ010000022">
    <property type="protein sequence ID" value="KAK7033794.1"/>
    <property type="molecule type" value="Genomic_DNA"/>
</dbReference>
<protein>
    <recommendedName>
        <fullName evidence="1">F-box domain-containing protein</fullName>
    </recommendedName>
</protein>
<dbReference type="Gene3D" id="1.20.1280.50">
    <property type="match status" value="1"/>
</dbReference>
<gene>
    <name evidence="2" type="ORF">R3P38DRAFT_3185673</name>
</gene>
<dbReference type="InterPro" id="IPR036047">
    <property type="entry name" value="F-box-like_dom_sf"/>
</dbReference>